<evidence type="ECO:0000256" key="6">
    <source>
        <dbReference type="ARBA" id="ARBA00023139"/>
    </source>
</evidence>
<dbReference type="Proteomes" id="UP000261540">
    <property type="component" value="Unplaced"/>
</dbReference>
<dbReference type="Ensembl" id="ENSPKIT00000013363.1">
    <property type="protein sequence ID" value="ENSPKIP00000032495.1"/>
    <property type="gene ID" value="ENSPKIG00000012571.1"/>
</dbReference>
<keyword evidence="5" id="KW-0472">Membrane</keyword>
<dbReference type="GO" id="GO:0005886">
    <property type="term" value="C:plasma membrane"/>
    <property type="evidence" value="ECO:0007669"/>
    <property type="project" value="UniProtKB-SubCell"/>
</dbReference>
<dbReference type="Pfam" id="PF15250">
    <property type="entry name" value="Raftlin"/>
    <property type="match status" value="1"/>
</dbReference>
<evidence type="ECO:0000313" key="9">
    <source>
        <dbReference type="Ensembl" id="ENSPKIP00000032495.1"/>
    </source>
</evidence>
<evidence type="ECO:0000256" key="5">
    <source>
        <dbReference type="ARBA" id="ARBA00023136"/>
    </source>
</evidence>
<evidence type="ECO:0000256" key="3">
    <source>
        <dbReference type="ARBA" id="ARBA00022475"/>
    </source>
</evidence>
<keyword evidence="4" id="KW-0519">Myristate</keyword>
<comment type="subcellular location">
    <subcellularLocation>
        <location evidence="1">Cell membrane</location>
        <topology evidence="1">Lipid-anchor</topology>
    </subcellularLocation>
</comment>
<dbReference type="PANTHER" id="PTHR17601:SF3">
    <property type="entry name" value="RAFTLIN"/>
    <property type="match status" value="1"/>
</dbReference>
<feature type="compositionally biased region" description="Basic and acidic residues" evidence="8">
    <location>
        <begin position="560"/>
        <end position="575"/>
    </location>
</feature>
<keyword evidence="3" id="KW-1003">Cell membrane</keyword>
<accession>A0A3B3SQ94</accession>
<evidence type="ECO:0000256" key="4">
    <source>
        <dbReference type="ARBA" id="ARBA00022707"/>
    </source>
</evidence>
<feature type="compositionally biased region" description="Polar residues" evidence="8">
    <location>
        <begin position="187"/>
        <end position="206"/>
    </location>
</feature>
<feature type="region of interest" description="Disordered" evidence="8">
    <location>
        <begin position="183"/>
        <end position="294"/>
    </location>
</feature>
<protein>
    <submittedName>
        <fullName evidence="9">Raftlin, lipid raft linker 1</fullName>
    </submittedName>
</protein>
<keyword evidence="6" id="KW-0564">Palmitate</keyword>
<feature type="compositionally biased region" description="Acidic residues" evidence="8">
    <location>
        <begin position="548"/>
        <end position="559"/>
    </location>
</feature>
<evidence type="ECO:0000256" key="7">
    <source>
        <dbReference type="ARBA" id="ARBA00023288"/>
    </source>
</evidence>
<organism evidence="9 10">
    <name type="scientific">Paramormyrops kingsleyae</name>
    <dbReference type="NCBI Taxonomy" id="1676925"/>
    <lineage>
        <taxon>Eukaryota</taxon>
        <taxon>Metazoa</taxon>
        <taxon>Chordata</taxon>
        <taxon>Craniata</taxon>
        <taxon>Vertebrata</taxon>
        <taxon>Euteleostomi</taxon>
        <taxon>Actinopterygii</taxon>
        <taxon>Neopterygii</taxon>
        <taxon>Teleostei</taxon>
        <taxon>Osteoglossocephala</taxon>
        <taxon>Osteoglossomorpha</taxon>
        <taxon>Osteoglossiformes</taxon>
        <taxon>Mormyridae</taxon>
        <taxon>Paramormyrops</taxon>
    </lineage>
</organism>
<dbReference type="InterPro" id="IPR028169">
    <property type="entry name" value="Raftlin"/>
</dbReference>
<evidence type="ECO:0000256" key="8">
    <source>
        <dbReference type="SAM" id="MobiDB-lite"/>
    </source>
</evidence>
<comment type="similarity">
    <text evidence="2">Belongs to the raftlin family.</text>
</comment>
<reference evidence="9" key="2">
    <citation type="submission" date="2025-09" db="UniProtKB">
        <authorList>
            <consortium name="Ensembl"/>
        </authorList>
    </citation>
    <scope>IDENTIFICATION</scope>
</reference>
<keyword evidence="7" id="KW-0449">Lipoprotein</keyword>
<sequence>MTAVTGKMGCGLQRLRKSEENSPGKIYSTLKRPQVQIKVGVVYTYRFVDFLLGAEGLPSPSVLCLSSVRDLPGQMRELYLQGFVLAAVHPFVHPCGPEGTQRQLHRAVLIRLSDSPEKNQSQCEAQYLEADLVLSAERFPDAELIHGYIKKVQDVAELGSFFAGFLHQPGEALCSSGQGEMEDFSLSLHSSPTSVQRDWSDQSQIESPKRQSGSEEQDRKMENGTREEGGDRPPDRQETEAPEGPKGPNTQPEAQLDESGQSPSQNSTGSPSTCENNPDKSSGGGERQASPAKQHSKLELFALFSHMEAPASLQRYYTVKVPLRVQLCNGAISSVDANWLDHMTQHFSSGALLVDAYFHLGNDSDFPGKLVESVFVFQEGDSSKPMAYDAIVVEQWTIINNTEVKTDYVPLLQSLALYGWRLTCVLPTPIIKPNRDGSLATKQILFLQRPILVHKKKDSKKLSLRARSKSGKKSVKDAPKNKSERESGSPATEKEMEEQEMTEKVESTERGEEGERVKRKNDENRQNERTATGKHTKEEERKGGPEAETGDESVAEVETQEEKEVKPDIEMKEAALQEPTNQEEEGGVTSEGHQKEGPVNDEAGGGACEDNATSRPSQEAIDPGCSASPEISA</sequence>
<evidence type="ECO:0000256" key="2">
    <source>
        <dbReference type="ARBA" id="ARBA00006390"/>
    </source>
</evidence>
<feature type="compositionally biased region" description="Basic and acidic residues" evidence="8">
    <location>
        <begin position="207"/>
        <end position="239"/>
    </location>
</feature>
<feature type="compositionally biased region" description="Polar residues" evidence="8">
    <location>
        <begin position="248"/>
        <end position="280"/>
    </location>
</feature>
<feature type="compositionally biased region" description="Basic and acidic residues" evidence="8">
    <location>
        <begin position="535"/>
        <end position="545"/>
    </location>
</feature>
<feature type="region of interest" description="Disordered" evidence="8">
    <location>
        <begin position="458"/>
        <end position="633"/>
    </location>
</feature>
<name>A0A3B3SQ94_9TELE</name>
<dbReference type="AlphaFoldDB" id="A0A3B3SQ94"/>
<dbReference type="PANTHER" id="PTHR17601">
    <property type="entry name" value="RAFTLIN-RELATED"/>
    <property type="match status" value="1"/>
</dbReference>
<keyword evidence="10" id="KW-1185">Reference proteome</keyword>
<evidence type="ECO:0000313" key="10">
    <source>
        <dbReference type="Proteomes" id="UP000261540"/>
    </source>
</evidence>
<dbReference type="GeneTree" id="ENSGT00530000063609"/>
<reference evidence="9" key="1">
    <citation type="submission" date="2025-08" db="UniProtKB">
        <authorList>
            <consortium name="Ensembl"/>
        </authorList>
    </citation>
    <scope>IDENTIFICATION</scope>
</reference>
<feature type="compositionally biased region" description="Basic residues" evidence="8">
    <location>
        <begin position="458"/>
        <end position="473"/>
    </location>
</feature>
<evidence type="ECO:0000256" key="1">
    <source>
        <dbReference type="ARBA" id="ARBA00004193"/>
    </source>
</evidence>
<proteinExistence type="inferred from homology"/>
<feature type="compositionally biased region" description="Basic and acidic residues" evidence="8">
    <location>
        <begin position="474"/>
        <end position="487"/>
    </location>
</feature>
<feature type="compositionally biased region" description="Basic and acidic residues" evidence="8">
    <location>
        <begin position="501"/>
        <end position="528"/>
    </location>
</feature>